<keyword evidence="1" id="KW-0732">Signal</keyword>
<reference evidence="2 3" key="1">
    <citation type="journal article" date="2024" name="BMC Genomics">
        <title>De novo assembly and annotation of Popillia japonica's genome with initial clues to its potential as an invasive pest.</title>
        <authorList>
            <person name="Cucini C."/>
            <person name="Boschi S."/>
            <person name="Funari R."/>
            <person name="Cardaioli E."/>
            <person name="Iannotti N."/>
            <person name="Marturano G."/>
            <person name="Paoli F."/>
            <person name="Bruttini M."/>
            <person name="Carapelli A."/>
            <person name="Frati F."/>
            <person name="Nardi F."/>
        </authorList>
    </citation>
    <scope>NUCLEOTIDE SEQUENCE [LARGE SCALE GENOMIC DNA]</scope>
    <source>
        <strain evidence="2">DMR45628</strain>
    </source>
</reference>
<organism evidence="2 3">
    <name type="scientific">Popillia japonica</name>
    <name type="common">Japanese beetle</name>
    <dbReference type="NCBI Taxonomy" id="7064"/>
    <lineage>
        <taxon>Eukaryota</taxon>
        <taxon>Metazoa</taxon>
        <taxon>Ecdysozoa</taxon>
        <taxon>Arthropoda</taxon>
        <taxon>Hexapoda</taxon>
        <taxon>Insecta</taxon>
        <taxon>Pterygota</taxon>
        <taxon>Neoptera</taxon>
        <taxon>Endopterygota</taxon>
        <taxon>Coleoptera</taxon>
        <taxon>Polyphaga</taxon>
        <taxon>Scarabaeiformia</taxon>
        <taxon>Scarabaeidae</taxon>
        <taxon>Rutelinae</taxon>
        <taxon>Popillia</taxon>
    </lineage>
</organism>
<proteinExistence type="predicted"/>
<evidence type="ECO:0000256" key="1">
    <source>
        <dbReference type="SAM" id="SignalP"/>
    </source>
</evidence>
<dbReference type="AlphaFoldDB" id="A0AAW1JFQ4"/>
<accession>A0AAW1JFQ4</accession>
<name>A0AAW1JFQ4_POPJA</name>
<dbReference type="EMBL" id="JASPKY010000397">
    <property type="protein sequence ID" value="KAK9702179.1"/>
    <property type="molecule type" value="Genomic_DNA"/>
</dbReference>
<feature type="chain" id="PRO_5043362745" evidence="1">
    <location>
        <begin position="21"/>
        <end position="109"/>
    </location>
</feature>
<gene>
    <name evidence="2" type="ORF">QE152_g30109</name>
</gene>
<evidence type="ECO:0000313" key="3">
    <source>
        <dbReference type="Proteomes" id="UP001458880"/>
    </source>
</evidence>
<comment type="caution">
    <text evidence="2">The sequence shown here is derived from an EMBL/GenBank/DDBJ whole genome shotgun (WGS) entry which is preliminary data.</text>
</comment>
<sequence length="109" mass="12834">MFRTVLCIGLCLYVFNEVSTKPTNLLDPKDSDLVNEFVDFLRNDKELSAALQNEFASQPLDRQKRQTELDDMNINLDEIPQQKQDGFIDRATKFMMELLQRFLKWINTD</sequence>
<protein>
    <submittedName>
        <fullName evidence="2">Uncharacterized protein</fullName>
    </submittedName>
</protein>
<feature type="signal peptide" evidence="1">
    <location>
        <begin position="1"/>
        <end position="20"/>
    </location>
</feature>
<evidence type="ECO:0000313" key="2">
    <source>
        <dbReference type="EMBL" id="KAK9702179.1"/>
    </source>
</evidence>
<dbReference type="Proteomes" id="UP001458880">
    <property type="component" value="Unassembled WGS sequence"/>
</dbReference>
<keyword evidence="3" id="KW-1185">Reference proteome</keyword>